<keyword evidence="4 10" id="KW-0813">Transport</keyword>
<evidence type="ECO:0000259" key="11">
    <source>
        <dbReference type="Pfam" id="PF01217"/>
    </source>
</evidence>
<evidence type="ECO:0000256" key="9">
    <source>
        <dbReference type="ARBA" id="ARBA00023176"/>
    </source>
</evidence>
<evidence type="ECO:0000313" key="12">
    <source>
        <dbReference type="EMBL" id="KAG8460328.1"/>
    </source>
</evidence>
<evidence type="ECO:0000256" key="8">
    <source>
        <dbReference type="ARBA" id="ARBA00023136"/>
    </source>
</evidence>
<evidence type="ECO:0000256" key="10">
    <source>
        <dbReference type="PIRNR" id="PIRNR015588"/>
    </source>
</evidence>
<dbReference type="InterPro" id="IPR016635">
    <property type="entry name" value="AP_complex_ssu"/>
</dbReference>
<name>A0A8J6CAC0_DIALT</name>
<keyword evidence="7 10" id="KW-0653">Protein transport</keyword>
<dbReference type="PANTHER" id="PTHR11753">
    <property type="entry name" value="ADAPTOR COMPLEXES SMALL SUBUNIT FAMILY"/>
    <property type="match status" value="1"/>
</dbReference>
<dbReference type="Gene3D" id="3.30.450.60">
    <property type="match status" value="1"/>
</dbReference>
<dbReference type="InterPro" id="IPR022775">
    <property type="entry name" value="AP_mu_sigma_su"/>
</dbReference>
<keyword evidence="9" id="KW-0168">Coated pit</keyword>
<protein>
    <recommendedName>
        <fullName evidence="10">AP complex subunit sigma</fullName>
    </recommendedName>
</protein>
<evidence type="ECO:0000313" key="13">
    <source>
        <dbReference type="Proteomes" id="UP000751190"/>
    </source>
</evidence>
<organism evidence="12 13">
    <name type="scientific">Diacronema lutheri</name>
    <name type="common">Unicellular marine alga</name>
    <name type="synonym">Monochrysis lutheri</name>
    <dbReference type="NCBI Taxonomy" id="2081491"/>
    <lineage>
        <taxon>Eukaryota</taxon>
        <taxon>Haptista</taxon>
        <taxon>Haptophyta</taxon>
        <taxon>Pavlovophyceae</taxon>
        <taxon>Pavlovales</taxon>
        <taxon>Pavlovaceae</taxon>
        <taxon>Diacronema</taxon>
    </lineage>
</organism>
<dbReference type="GO" id="GO:0035615">
    <property type="term" value="F:clathrin adaptor activity"/>
    <property type="evidence" value="ECO:0007669"/>
    <property type="project" value="InterPro"/>
</dbReference>
<proteinExistence type="inferred from homology"/>
<comment type="similarity">
    <text evidence="3 10">Belongs to the adaptor complexes small subunit family.</text>
</comment>
<dbReference type="InterPro" id="IPR027156">
    <property type="entry name" value="APS2"/>
</dbReference>
<evidence type="ECO:0000256" key="1">
    <source>
        <dbReference type="ARBA" id="ARBA00004236"/>
    </source>
</evidence>
<evidence type="ECO:0000256" key="6">
    <source>
        <dbReference type="ARBA" id="ARBA00022583"/>
    </source>
</evidence>
<dbReference type="InterPro" id="IPR000804">
    <property type="entry name" value="Clathrin_sm-chain_CS"/>
</dbReference>
<comment type="caution">
    <text evidence="12">The sequence shown here is derived from an EMBL/GenBank/DDBJ whole genome shotgun (WGS) entry which is preliminary data.</text>
</comment>
<dbReference type="OMA" id="QSNFVEY"/>
<dbReference type="Proteomes" id="UP000751190">
    <property type="component" value="Unassembled WGS sequence"/>
</dbReference>
<keyword evidence="6" id="KW-0254">Endocytosis</keyword>
<dbReference type="SUPFAM" id="SSF64356">
    <property type="entry name" value="SNARE-like"/>
    <property type="match status" value="1"/>
</dbReference>
<dbReference type="OrthoDB" id="371463at2759"/>
<evidence type="ECO:0000256" key="4">
    <source>
        <dbReference type="ARBA" id="ARBA00022448"/>
    </source>
</evidence>
<dbReference type="PROSITE" id="PS00989">
    <property type="entry name" value="CLAT_ADAPTOR_S"/>
    <property type="match status" value="1"/>
</dbReference>
<reference evidence="12" key="1">
    <citation type="submission" date="2021-05" db="EMBL/GenBank/DDBJ databases">
        <title>The genome of the haptophyte Pavlova lutheri (Diacronema luteri, Pavlovales) - a model for lipid biosynthesis in eukaryotic algae.</title>
        <authorList>
            <person name="Hulatt C.J."/>
            <person name="Posewitz M.C."/>
        </authorList>
    </citation>
    <scope>NUCLEOTIDE SEQUENCE</scope>
    <source>
        <strain evidence="12">NIVA-4/92</strain>
    </source>
</reference>
<dbReference type="CDD" id="cd14833">
    <property type="entry name" value="AP2_sigma"/>
    <property type="match status" value="1"/>
</dbReference>
<evidence type="ECO:0000256" key="3">
    <source>
        <dbReference type="ARBA" id="ARBA00006972"/>
    </source>
</evidence>
<feature type="domain" description="AP complex mu/sigma subunit" evidence="11">
    <location>
        <begin position="1"/>
        <end position="141"/>
    </location>
</feature>
<dbReference type="EMBL" id="JAGTXO010000033">
    <property type="protein sequence ID" value="KAG8460328.1"/>
    <property type="molecule type" value="Genomic_DNA"/>
</dbReference>
<evidence type="ECO:0000256" key="2">
    <source>
        <dbReference type="ARBA" id="ARBA00004277"/>
    </source>
</evidence>
<keyword evidence="13" id="KW-1185">Reference proteome</keyword>
<dbReference type="FunFam" id="3.30.450.60:FF:000010">
    <property type="entry name" value="AP complex subunit sigma"/>
    <property type="match status" value="1"/>
</dbReference>
<evidence type="ECO:0000256" key="5">
    <source>
        <dbReference type="ARBA" id="ARBA00022475"/>
    </source>
</evidence>
<dbReference type="PIRSF" id="PIRSF015588">
    <property type="entry name" value="AP_complex_sigma"/>
    <property type="match status" value="1"/>
</dbReference>
<keyword evidence="8 10" id="KW-0472">Membrane</keyword>
<dbReference type="GO" id="GO:0030122">
    <property type="term" value="C:AP-2 adaptor complex"/>
    <property type="evidence" value="ECO:0007669"/>
    <property type="project" value="InterPro"/>
</dbReference>
<accession>A0A8J6CAC0</accession>
<keyword evidence="5" id="KW-1003">Cell membrane</keyword>
<gene>
    <name evidence="12" type="ORF">KFE25_011819</name>
</gene>
<dbReference type="Pfam" id="PF01217">
    <property type="entry name" value="Clat_adaptor_s"/>
    <property type="match status" value="1"/>
</dbReference>
<dbReference type="GO" id="GO:0072583">
    <property type="term" value="P:clathrin-dependent endocytosis"/>
    <property type="evidence" value="ECO:0007669"/>
    <property type="project" value="InterPro"/>
</dbReference>
<dbReference type="InterPro" id="IPR011012">
    <property type="entry name" value="Longin-like_dom_sf"/>
</dbReference>
<comment type="subcellular location">
    <subcellularLocation>
        <location evidence="1">Cell membrane</location>
    </subcellularLocation>
    <subcellularLocation>
        <location evidence="2">Membrane</location>
        <location evidence="2">Coated pit</location>
        <topology evidence="2">Peripheral membrane protein</topology>
        <orientation evidence="2">Cytoplasmic side</orientation>
    </subcellularLocation>
</comment>
<dbReference type="GO" id="GO:0006886">
    <property type="term" value="P:intracellular protein transport"/>
    <property type="evidence" value="ECO:0007669"/>
    <property type="project" value="UniProtKB-UniRule"/>
</dbReference>
<evidence type="ECO:0000256" key="7">
    <source>
        <dbReference type="ARBA" id="ARBA00022927"/>
    </source>
</evidence>
<dbReference type="AlphaFoldDB" id="A0A8J6CAC0"/>
<sequence>MIQFILVQNRQGITRLSKYYRQYSDDERVKIEDEIHRLETGRDVKFTNFVEFKQFKLVYRRYAGLYFTLCVEQADNELAMFESIHLLVEVLDQFFGNVCELDLVYNFYKVYMILDELFLAGEVQETSKRVILERVRKLDMLE</sequence>